<gene>
    <name evidence="2" type="ORF">L0M17_15820</name>
</gene>
<evidence type="ECO:0000313" key="2">
    <source>
        <dbReference type="EMBL" id="MCH6471428.1"/>
    </source>
</evidence>
<organism evidence="2 3">
    <name type="scientific">Sinomonas terrae</name>
    <dbReference type="NCBI Taxonomy" id="2908838"/>
    <lineage>
        <taxon>Bacteria</taxon>
        <taxon>Bacillati</taxon>
        <taxon>Actinomycetota</taxon>
        <taxon>Actinomycetes</taxon>
        <taxon>Micrococcales</taxon>
        <taxon>Micrococcaceae</taxon>
        <taxon>Sinomonas</taxon>
    </lineage>
</organism>
<keyword evidence="3" id="KW-1185">Reference proteome</keyword>
<evidence type="ECO:0000313" key="3">
    <source>
        <dbReference type="Proteomes" id="UP001202922"/>
    </source>
</evidence>
<dbReference type="Pfam" id="PF19834">
    <property type="entry name" value="DUF6314"/>
    <property type="match status" value="1"/>
</dbReference>
<proteinExistence type="predicted"/>
<dbReference type="InterPro" id="IPR045632">
    <property type="entry name" value="DUF6314"/>
</dbReference>
<dbReference type="Proteomes" id="UP001202922">
    <property type="component" value="Unassembled WGS sequence"/>
</dbReference>
<comment type="caution">
    <text evidence="2">The sequence shown here is derived from an EMBL/GenBank/DDBJ whole genome shotgun (WGS) entry which is preliminary data.</text>
</comment>
<name>A0ABS9U429_9MICC</name>
<reference evidence="2 3" key="1">
    <citation type="submission" date="2022-03" db="EMBL/GenBank/DDBJ databases">
        <title>Sinomonas sp. isolated from a soil.</title>
        <authorList>
            <person name="Han J."/>
            <person name="Kim D.-U."/>
        </authorList>
    </citation>
    <scope>NUCLEOTIDE SEQUENCE [LARGE SCALE GENOMIC DNA]</scope>
    <source>
        <strain evidence="2 3">5-5</strain>
    </source>
</reference>
<accession>A0ABS9U429</accession>
<dbReference type="EMBL" id="JAKZBV010000001">
    <property type="protein sequence ID" value="MCH6471428.1"/>
    <property type="molecule type" value="Genomic_DNA"/>
</dbReference>
<evidence type="ECO:0000259" key="1">
    <source>
        <dbReference type="Pfam" id="PF19834"/>
    </source>
</evidence>
<sequence length="151" mass="16835">MSYSVPDLRSYLSGIWAVERRMLDRSTGTTGTFMGSTVFAPGPASADDGALLQSEHGTVRWGDHEGPAAREYVWRPTDAAATMDVFFPDGRFFHRVSLSADSSGLRAQHWCDPDDYRVSYTVLGPDQFRYVWDVRGPAKDLLLTSTLTRHS</sequence>
<dbReference type="RefSeq" id="WP_241055214.1">
    <property type="nucleotide sequence ID" value="NZ_JAKZBV010000001.1"/>
</dbReference>
<protein>
    <submittedName>
        <fullName evidence="2">DUF6314 family protein</fullName>
    </submittedName>
</protein>
<feature type="domain" description="DUF6314" evidence="1">
    <location>
        <begin position="12"/>
        <end position="149"/>
    </location>
</feature>